<dbReference type="AlphaFoldDB" id="A0A2A5T383"/>
<evidence type="ECO:0000256" key="7">
    <source>
        <dbReference type="RuleBase" id="RU003345"/>
    </source>
</evidence>
<dbReference type="PROSITE" id="PS00687">
    <property type="entry name" value="ALDEHYDE_DEHYDR_GLU"/>
    <property type="match status" value="1"/>
</dbReference>
<protein>
    <recommendedName>
        <fullName evidence="4">Aldehyde dehydrogenase</fullName>
    </recommendedName>
</protein>
<evidence type="ECO:0000259" key="8">
    <source>
        <dbReference type="Pfam" id="PF00171"/>
    </source>
</evidence>
<evidence type="ECO:0000256" key="3">
    <source>
        <dbReference type="ARBA" id="ARBA00023027"/>
    </source>
</evidence>
<dbReference type="Gene3D" id="3.40.309.10">
    <property type="entry name" value="Aldehyde Dehydrogenase, Chain A, domain 2"/>
    <property type="match status" value="1"/>
</dbReference>
<dbReference type="PIRSF" id="PIRSF036492">
    <property type="entry name" value="ALDH"/>
    <property type="match status" value="1"/>
</dbReference>
<dbReference type="InterPro" id="IPR012394">
    <property type="entry name" value="Aldehyde_DH_NAD(P)"/>
</dbReference>
<proteinExistence type="inferred from homology"/>
<evidence type="ECO:0000256" key="5">
    <source>
        <dbReference type="PIRSR" id="PIRSR036492-1"/>
    </source>
</evidence>
<dbReference type="Proteomes" id="UP000219020">
    <property type="component" value="Unassembled WGS sequence"/>
</dbReference>
<sequence>MTIVSMATKVSAEQQRNVLEVQFATLLERSSLNPYVAYKSRIKDLERFQRVLKTNYPFLVSALSEDYGHRSRTDSLITDILPCFQMLRYTKRKLKRWMNPSKRSEGLLLMPARVQVHYQPLGVVGIVVPWNFPVTLSLIPLITAIAAGNCVMVKLSESTPHTNQSLKTLLQDVFPADQVCVVDGDITIASAFCELPFDHLFFTGSTEVGKKVMKSASTNLTPVTLELGGKSPVIVAPDIDPELAAERLLFGKNLNTGQICVAPDHAFVPEDKLKAFIGALRSQWQSIYPKGIQSDDRTSIINNHQYERLVSLLDDANKSGVTVISLGEPATDIVTRKMALHLVINPTLDSTLMKEEIFGPILPIITYKDVHDVLHILQGHPRPLALYLMTFDNYFQQHVIHHTHSGSIAINDSLVQVAVDDAPFGGIGASGMGSYHGIEGFHTFSHAKTVFIRGKLNPRKLFNPPYGKWWQSLILELFLR</sequence>
<organism evidence="9 10">
    <name type="scientific">Candidatus Enterovibrio escicola</name>
    <dbReference type="NCBI Taxonomy" id="1927127"/>
    <lineage>
        <taxon>Bacteria</taxon>
        <taxon>Pseudomonadati</taxon>
        <taxon>Pseudomonadota</taxon>
        <taxon>Gammaproteobacteria</taxon>
        <taxon>Vibrionales</taxon>
        <taxon>Vibrionaceae</taxon>
        <taxon>Enterovibrio</taxon>
    </lineage>
</organism>
<gene>
    <name evidence="9" type="ORF">BTN49_1859</name>
</gene>
<dbReference type="PANTHER" id="PTHR43570:SF20">
    <property type="entry name" value="ALDEHYDE DEHYDROGENASE ALDX-RELATED"/>
    <property type="match status" value="1"/>
</dbReference>
<reference evidence="10" key="1">
    <citation type="submission" date="2017-04" db="EMBL/GenBank/DDBJ databases">
        <title>Genome evolution of the luminous symbionts of deep sea anglerfish.</title>
        <authorList>
            <person name="Hendry T.A."/>
        </authorList>
    </citation>
    <scope>NUCLEOTIDE SEQUENCE [LARGE SCALE GENOMIC DNA]</scope>
</reference>
<dbReference type="Pfam" id="PF00171">
    <property type="entry name" value="Aldedh"/>
    <property type="match status" value="1"/>
</dbReference>
<evidence type="ECO:0000313" key="9">
    <source>
        <dbReference type="EMBL" id="PCS22633.1"/>
    </source>
</evidence>
<dbReference type="Gene3D" id="3.40.605.10">
    <property type="entry name" value="Aldehyde Dehydrogenase, Chain A, domain 1"/>
    <property type="match status" value="1"/>
</dbReference>
<dbReference type="EMBL" id="NBYY01000016">
    <property type="protein sequence ID" value="PCS22633.1"/>
    <property type="molecule type" value="Genomic_DNA"/>
</dbReference>
<accession>A0A2A5T383</accession>
<dbReference type="GO" id="GO:0004029">
    <property type="term" value="F:aldehyde dehydrogenase (NAD+) activity"/>
    <property type="evidence" value="ECO:0007669"/>
    <property type="project" value="TreeGrafter"/>
</dbReference>
<dbReference type="GO" id="GO:0005737">
    <property type="term" value="C:cytoplasm"/>
    <property type="evidence" value="ECO:0007669"/>
    <property type="project" value="TreeGrafter"/>
</dbReference>
<evidence type="ECO:0000256" key="2">
    <source>
        <dbReference type="ARBA" id="ARBA00023002"/>
    </source>
</evidence>
<dbReference type="SUPFAM" id="SSF53720">
    <property type="entry name" value="ALDH-like"/>
    <property type="match status" value="1"/>
</dbReference>
<keyword evidence="10" id="KW-1185">Reference proteome</keyword>
<dbReference type="GO" id="GO:0006081">
    <property type="term" value="P:aldehyde metabolic process"/>
    <property type="evidence" value="ECO:0007669"/>
    <property type="project" value="InterPro"/>
</dbReference>
<keyword evidence="2 4" id="KW-0560">Oxidoreductase</keyword>
<comment type="similarity">
    <text evidence="1 4 7">Belongs to the aldehyde dehydrogenase family.</text>
</comment>
<evidence type="ECO:0000313" key="10">
    <source>
        <dbReference type="Proteomes" id="UP000219020"/>
    </source>
</evidence>
<keyword evidence="3" id="KW-0520">NAD</keyword>
<dbReference type="InterPro" id="IPR016163">
    <property type="entry name" value="Ald_DH_C"/>
</dbReference>
<dbReference type="InterPro" id="IPR016161">
    <property type="entry name" value="Ald_DH/histidinol_DH"/>
</dbReference>
<feature type="domain" description="Aldehyde dehydrogenase" evidence="8">
    <location>
        <begin position="39"/>
        <end position="450"/>
    </location>
</feature>
<evidence type="ECO:0000256" key="4">
    <source>
        <dbReference type="PIRNR" id="PIRNR036492"/>
    </source>
</evidence>
<name>A0A2A5T383_9GAMM</name>
<feature type="active site" evidence="5 6">
    <location>
        <position position="226"/>
    </location>
</feature>
<feature type="active site" evidence="5">
    <location>
        <position position="260"/>
    </location>
</feature>
<dbReference type="PANTHER" id="PTHR43570">
    <property type="entry name" value="ALDEHYDE DEHYDROGENASE"/>
    <property type="match status" value="1"/>
</dbReference>
<dbReference type="RefSeq" id="WP_097356599.1">
    <property type="nucleotide sequence ID" value="NZ_CAWNJE010000011.1"/>
</dbReference>
<comment type="caution">
    <text evidence="9">The sequence shown here is derived from an EMBL/GenBank/DDBJ whole genome shotgun (WGS) entry which is preliminary data.</text>
</comment>
<dbReference type="CDD" id="cd07133">
    <property type="entry name" value="ALDH_CALDH_CalB"/>
    <property type="match status" value="1"/>
</dbReference>
<evidence type="ECO:0000256" key="1">
    <source>
        <dbReference type="ARBA" id="ARBA00009986"/>
    </source>
</evidence>
<dbReference type="InterPro" id="IPR016162">
    <property type="entry name" value="Ald_DH_N"/>
</dbReference>
<evidence type="ECO:0000256" key="6">
    <source>
        <dbReference type="PROSITE-ProRule" id="PRU10007"/>
    </source>
</evidence>
<dbReference type="InterPro" id="IPR029510">
    <property type="entry name" value="Ald_DH_CS_GLU"/>
</dbReference>
<dbReference type="GeneID" id="66951833"/>
<dbReference type="InterPro" id="IPR015590">
    <property type="entry name" value="Aldehyde_DH_dom"/>
</dbReference>